<feature type="non-terminal residue" evidence="4">
    <location>
        <position position="285"/>
    </location>
</feature>
<comment type="caution">
    <text evidence="4">The sequence shown here is derived from an EMBL/GenBank/DDBJ whole genome shotgun (WGS) entry which is preliminary data.</text>
</comment>
<keyword evidence="2 3" id="KW-0802">TPR repeat</keyword>
<dbReference type="EMBL" id="JAMZMM010000528">
    <property type="protein sequence ID" value="MCP2732259.1"/>
    <property type="molecule type" value="Genomic_DNA"/>
</dbReference>
<organism evidence="4 5">
    <name type="scientific">Limnofasciculus baicalensis BBK-W-15</name>
    <dbReference type="NCBI Taxonomy" id="2699891"/>
    <lineage>
        <taxon>Bacteria</taxon>
        <taxon>Bacillati</taxon>
        <taxon>Cyanobacteriota</taxon>
        <taxon>Cyanophyceae</taxon>
        <taxon>Coleofasciculales</taxon>
        <taxon>Coleofasciculaceae</taxon>
        <taxon>Limnofasciculus</taxon>
        <taxon>Limnofasciculus baicalensis</taxon>
    </lineage>
</organism>
<feature type="repeat" description="TPR" evidence="3">
    <location>
        <begin position="185"/>
        <end position="218"/>
    </location>
</feature>
<name>A0AAE3GXF9_9CYAN</name>
<protein>
    <submittedName>
        <fullName evidence="4">Tetratricopeptide repeat protein</fullName>
    </submittedName>
</protein>
<evidence type="ECO:0000256" key="2">
    <source>
        <dbReference type="ARBA" id="ARBA00022803"/>
    </source>
</evidence>
<gene>
    <name evidence="4" type="ORF">NJ959_27895</name>
</gene>
<evidence type="ECO:0000256" key="1">
    <source>
        <dbReference type="ARBA" id="ARBA00022737"/>
    </source>
</evidence>
<evidence type="ECO:0000313" key="5">
    <source>
        <dbReference type="Proteomes" id="UP001204953"/>
    </source>
</evidence>
<proteinExistence type="predicted"/>
<dbReference type="Gene3D" id="1.25.40.10">
    <property type="entry name" value="Tetratricopeptide repeat domain"/>
    <property type="match status" value="2"/>
</dbReference>
<dbReference type="RefSeq" id="WP_254014983.1">
    <property type="nucleotide sequence ID" value="NZ_JAMZMM010000528.1"/>
</dbReference>
<feature type="repeat" description="TPR" evidence="3">
    <location>
        <begin position="253"/>
        <end position="285"/>
    </location>
</feature>
<dbReference type="InterPro" id="IPR011990">
    <property type="entry name" value="TPR-like_helical_dom_sf"/>
</dbReference>
<dbReference type="AlphaFoldDB" id="A0AAE3GXF9"/>
<feature type="repeat" description="TPR" evidence="3">
    <location>
        <begin position="151"/>
        <end position="184"/>
    </location>
</feature>
<dbReference type="Proteomes" id="UP001204953">
    <property type="component" value="Unassembled WGS sequence"/>
</dbReference>
<dbReference type="Pfam" id="PF13414">
    <property type="entry name" value="TPR_11"/>
    <property type="match status" value="1"/>
</dbReference>
<feature type="repeat" description="TPR" evidence="3">
    <location>
        <begin position="219"/>
        <end position="252"/>
    </location>
</feature>
<dbReference type="SMART" id="SM00028">
    <property type="entry name" value="TPR"/>
    <property type="match status" value="4"/>
</dbReference>
<dbReference type="InterPro" id="IPR019734">
    <property type="entry name" value="TPR_rpt"/>
</dbReference>
<dbReference type="PANTHER" id="PTHR44943">
    <property type="entry name" value="CELLULOSE SYNTHASE OPERON PROTEIN C"/>
    <property type="match status" value="1"/>
</dbReference>
<evidence type="ECO:0000256" key="3">
    <source>
        <dbReference type="PROSITE-ProRule" id="PRU00339"/>
    </source>
</evidence>
<dbReference type="PANTHER" id="PTHR44943:SF4">
    <property type="entry name" value="TPR REPEAT-CONTAINING PROTEIN MJ0798"/>
    <property type="match status" value="1"/>
</dbReference>
<sequence length="285" mass="32462">MVKRLWRWLIRLSQSIFNKRRTRIQSPRLSDREYQRLFAELIAGVGDGWNQGDVSHHLGNQINSRFFQDWLRRYGRELRRLPDADYRLAGRLVKLSRLGCGAFGQIAADIGRDLLLKPIREDVGETITVPSETLLPSDRVISIDNEDSDEAEVWFYRGNQQDEGGDFLGAIVSYDRAIEIKPDYHKAWGNRGNALGELGRLEEALASYDRAIQIKPDSHEAWCNRGNALGKLGRLEEALASFDSAIQIKPDSHEAWGNRGFTLDKLGRLEEALASYDRAIQIKPD</sequence>
<dbReference type="PROSITE" id="PS50293">
    <property type="entry name" value="TPR_REGION"/>
    <property type="match status" value="3"/>
</dbReference>
<dbReference type="Pfam" id="PF00515">
    <property type="entry name" value="TPR_1"/>
    <property type="match status" value="1"/>
</dbReference>
<reference evidence="4" key="1">
    <citation type="submission" date="2022-06" db="EMBL/GenBank/DDBJ databases">
        <title>New cyanobacteria of genus Symplocastrum in benthos of Lake Baikal.</title>
        <authorList>
            <person name="Sorokovikova E."/>
            <person name="Tikhonova I."/>
            <person name="Krasnopeev A."/>
            <person name="Evseev P."/>
            <person name="Gladkikh A."/>
            <person name="Belykh O."/>
        </authorList>
    </citation>
    <scope>NUCLEOTIDE SEQUENCE</scope>
    <source>
        <strain evidence="4">BBK-W-15</strain>
    </source>
</reference>
<accession>A0AAE3GXF9</accession>
<evidence type="ECO:0000313" key="4">
    <source>
        <dbReference type="EMBL" id="MCP2732259.1"/>
    </source>
</evidence>
<keyword evidence="1" id="KW-0677">Repeat</keyword>
<dbReference type="InterPro" id="IPR051685">
    <property type="entry name" value="Ycf3/AcsC/BcsC/TPR_MFPF"/>
</dbReference>
<keyword evidence="5" id="KW-1185">Reference proteome</keyword>
<dbReference type="SUPFAM" id="SSF48452">
    <property type="entry name" value="TPR-like"/>
    <property type="match status" value="1"/>
</dbReference>
<dbReference type="PROSITE" id="PS50005">
    <property type="entry name" value="TPR"/>
    <property type="match status" value="4"/>
</dbReference>